<accession>A0ABW9F9V5</accession>
<dbReference type="Proteomes" id="UP001629745">
    <property type="component" value="Unassembled WGS sequence"/>
</dbReference>
<dbReference type="RefSeq" id="WP_420162866.1">
    <property type="nucleotide sequence ID" value="NZ_JBDLNV010000001.1"/>
</dbReference>
<protein>
    <submittedName>
        <fullName evidence="2">Uncharacterized protein</fullName>
    </submittedName>
</protein>
<keyword evidence="1" id="KW-0472">Membrane</keyword>
<reference evidence="2 3" key="1">
    <citation type="submission" date="2023-11" db="EMBL/GenBank/DDBJ databases">
        <authorList>
            <person name="Val-Calvo J."/>
            <person name="Scortti M."/>
            <person name="Vazquez-Boland J."/>
        </authorList>
    </citation>
    <scope>NUCLEOTIDE SEQUENCE [LARGE SCALE GENOMIC DNA]</scope>
    <source>
        <strain evidence="2 3">PAM 2766</strain>
    </source>
</reference>
<keyword evidence="1" id="KW-1133">Transmembrane helix</keyword>
<gene>
    <name evidence="2" type="ORF">ABEU20_000861</name>
</gene>
<feature type="transmembrane region" description="Helical" evidence="1">
    <location>
        <begin position="33"/>
        <end position="66"/>
    </location>
</feature>
<sequence>MTTAALPRRTGTPPAATVDLAGTAWPLYKLEALAAGLIVFVLVLAVTQVLQAAVLSAAGVAVAVWWARRITLGRRSSQPTP</sequence>
<evidence type="ECO:0000313" key="2">
    <source>
        <dbReference type="EMBL" id="MFM1722307.1"/>
    </source>
</evidence>
<evidence type="ECO:0000256" key="1">
    <source>
        <dbReference type="SAM" id="Phobius"/>
    </source>
</evidence>
<proteinExistence type="predicted"/>
<comment type="caution">
    <text evidence="2">The sequence shown here is derived from an EMBL/GenBank/DDBJ whole genome shotgun (WGS) entry which is preliminary data.</text>
</comment>
<evidence type="ECO:0000313" key="3">
    <source>
        <dbReference type="Proteomes" id="UP001629745"/>
    </source>
</evidence>
<keyword evidence="3" id="KW-1185">Reference proteome</keyword>
<name>A0ABW9F9V5_9NOCA</name>
<keyword evidence="1" id="KW-0812">Transmembrane</keyword>
<organism evidence="2 3">
    <name type="scientific">Rhodococcus parequi</name>
    <dbReference type="NCBI Taxonomy" id="3137122"/>
    <lineage>
        <taxon>Bacteria</taxon>
        <taxon>Bacillati</taxon>
        <taxon>Actinomycetota</taxon>
        <taxon>Actinomycetes</taxon>
        <taxon>Mycobacteriales</taxon>
        <taxon>Nocardiaceae</taxon>
        <taxon>Rhodococcus</taxon>
    </lineage>
</organism>
<dbReference type="EMBL" id="JBDLNV010000001">
    <property type="protein sequence ID" value="MFM1722307.1"/>
    <property type="molecule type" value="Genomic_DNA"/>
</dbReference>